<dbReference type="SUPFAM" id="SSF51306">
    <property type="entry name" value="LexA/Signal peptidase"/>
    <property type="match status" value="1"/>
</dbReference>
<dbReference type="Gramene" id="TraesCAD_scaffold_063289_01G000200.1">
    <property type="protein sequence ID" value="TraesCAD_scaffold_063289_01G000200.1"/>
    <property type="gene ID" value="TraesCAD_scaffold_063289_01G000200"/>
</dbReference>
<dbReference type="AlphaFoldDB" id="A0A3B6KMB0"/>
<sequence length="167" mass="18454">MAAGAWAALRSVVKPCIAGSLIGLTVSDRYFTVAAVRGASMHPTFEGRTGEYALVERLCLERYDFSRGDVVTFVTPVDHQRKAIKRVIGLPGDWISVPETEEIRKIPEGHCWLEGDNGSVSQDSRAYGPVPIGLVQGRVTHVVWPPRKIGRVDKRVPEGRVMPHRNL</sequence>
<dbReference type="NCBIfam" id="TIGR02227">
    <property type="entry name" value="sigpep_I_bact"/>
    <property type="match status" value="1"/>
</dbReference>
<keyword evidence="4" id="KW-0645">Protease</keyword>
<dbReference type="Gramene" id="TraesARI5A03G02741070.1">
    <property type="protein sequence ID" value="TraesARI5A03G02741070.1"/>
    <property type="gene ID" value="TraesARI5A03G02741070"/>
</dbReference>
<evidence type="ECO:0000313" key="13">
    <source>
        <dbReference type="EnsemblPlants" id="TraesCS5A02G300300.1"/>
    </source>
</evidence>
<dbReference type="OrthoDB" id="9996127at2759"/>
<evidence type="ECO:0000256" key="4">
    <source>
        <dbReference type="ARBA" id="ARBA00022670"/>
    </source>
</evidence>
<dbReference type="PANTHER" id="PTHR46041:SF1">
    <property type="entry name" value="MITOCHONDRIAL INNER MEMBRANE PROTEASE SUBUNIT 2"/>
    <property type="match status" value="1"/>
</dbReference>
<keyword evidence="5" id="KW-0812">Transmembrane</keyword>
<dbReference type="Gramene" id="TraesNOR5A03G02720940.1">
    <property type="protein sequence ID" value="TraesNOR5A03G02720940.1"/>
    <property type="gene ID" value="TraesNOR5A03G02720940"/>
</dbReference>
<dbReference type="GO" id="GO:0004175">
    <property type="term" value="F:endopeptidase activity"/>
    <property type="evidence" value="ECO:0000318"/>
    <property type="project" value="GO_Central"/>
</dbReference>
<dbReference type="RefSeq" id="XP_044382176.1">
    <property type="nucleotide sequence ID" value="XM_044526241.1"/>
</dbReference>
<evidence type="ECO:0000256" key="3">
    <source>
        <dbReference type="ARBA" id="ARBA00013650"/>
    </source>
</evidence>
<dbReference type="GO" id="GO:0006627">
    <property type="term" value="P:protein processing involved in protein targeting to mitochondrion"/>
    <property type="evidence" value="ECO:0000318"/>
    <property type="project" value="GO_Central"/>
</dbReference>
<evidence type="ECO:0000256" key="5">
    <source>
        <dbReference type="ARBA" id="ARBA00022692"/>
    </source>
</evidence>
<keyword evidence="6" id="KW-0999">Mitochondrion inner membrane</keyword>
<dbReference type="STRING" id="4565.A0A3B6KMB0"/>
<feature type="active site" evidence="11">
    <location>
        <position position="40"/>
    </location>
</feature>
<dbReference type="Gramene" id="TraesSYM5A03G02728030.1">
    <property type="protein sequence ID" value="TraesSYM5A03G02728030.1"/>
    <property type="gene ID" value="TraesSYM5A03G02728030"/>
</dbReference>
<dbReference type="InterPro" id="IPR019757">
    <property type="entry name" value="Pept_S26A_signal_pept_1_Lys-AS"/>
</dbReference>
<name>A0A3B6KMB0_WHEAT</name>
<keyword evidence="10" id="KW-0472">Membrane</keyword>
<dbReference type="Gramene" id="TraesWEE_scaffold_037579_01G000100.1">
    <property type="protein sequence ID" value="TraesWEE_scaffold_037579_01G000100.1"/>
    <property type="gene ID" value="TraesWEE_scaffold_037579_01G000100"/>
</dbReference>
<dbReference type="CDD" id="cd06530">
    <property type="entry name" value="S26_SPase_I"/>
    <property type="match status" value="1"/>
</dbReference>
<protein>
    <recommendedName>
        <fullName evidence="3">Mitochondrial inner membrane protease subunit 2</fullName>
    </recommendedName>
</protein>
<organism evidence="13">
    <name type="scientific">Triticum aestivum</name>
    <name type="common">Wheat</name>
    <dbReference type="NCBI Taxonomy" id="4565"/>
    <lineage>
        <taxon>Eukaryota</taxon>
        <taxon>Viridiplantae</taxon>
        <taxon>Streptophyta</taxon>
        <taxon>Embryophyta</taxon>
        <taxon>Tracheophyta</taxon>
        <taxon>Spermatophyta</taxon>
        <taxon>Magnoliopsida</taxon>
        <taxon>Liliopsida</taxon>
        <taxon>Poales</taxon>
        <taxon>Poaceae</taxon>
        <taxon>BOP clade</taxon>
        <taxon>Pooideae</taxon>
        <taxon>Triticodae</taxon>
        <taxon>Triticeae</taxon>
        <taxon>Triticinae</taxon>
        <taxon>Triticum</taxon>
    </lineage>
</organism>
<dbReference type="PROSITE" id="PS00760">
    <property type="entry name" value="SPASE_I_2"/>
    <property type="match status" value="1"/>
</dbReference>
<keyword evidence="7" id="KW-0378">Hydrolase</keyword>
<comment type="subcellular location">
    <subcellularLocation>
        <location evidence="1">Mitochondrion inner membrane</location>
        <topology evidence="1">Single-pass membrane protein</topology>
    </subcellularLocation>
</comment>
<dbReference type="Gramene" id="TraesLAC5A03G02652240.1">
    <property type="protein sequence ID" value="TraesLAC5A03G02652240.1"/>
    <property type="gene ID" value="TraesLAC5A03G02652240"/>
</dbReference>
<evidence type="ECO:0000256" key="1">
    <source>
        <dbReference type="ARBA" id="ARBA00004434"/>
    </source>
</evidence>
<keyword evidence="8" id="KW-1133">Transmembrane helix</keyword>
<evidence type="ECO:0000256" key="2">
    <source>
        <dbReference type="ARBA" id="ARBA00007066"/>
    </source>
</evidence>
<dbReference type="Gramene" id="TraesROB_scaffold_079525_01G000100.1">
    <property type="protein sequence ID" value="TraesROB_scaffold_079525_01G000100.1"/>
    <property type="gene ID" value="TraesROB_scaffold_079525_01G000100"/>
</dbReference>
<dbReference type="Gene3D" id="2.10.109.10">
    <property type="entry name" value="Umud Fragment, subunit A"/>
    <property type="match status" value="1"/>
</dbReference>
<reference evidence="13" key="2">
    <citation type="submission" date="2018-10" db="UniProtKB">
        <authorList>
            <consortium name="EnsemblPlants"/>
        </authorList>
    </citation>
    <scope>IDENTIFICATION</scope>
</reference>
<dbReference type="GO" id="GO:0006465">
    <property type="term" value="P:signal peptide processing"/>
    <property type="evidence" value="ECO:0007669"/>
    <property type="project" value="InterPro"/>
</dbReference>
<dbReference type="GO" id="GO:0042720">
    <property type="term" value="C:mitochondrial inner membrane peptidase complex"/>
    <property type="evidence" value="ECO:0000318"/>
    <property type="project" value="GO_Central"/>
</dbReference>
<dbReference type="InterPro" id="IPR037730">
    <property type="entry name" value="IMP2"/>
</dbReference>
<dbReference type="PRINTS" id="PR00727">
    <property type="entry name" value="LEADERPTASE"/>
</dbReference>
<accession>A0A3B6KMB0</accession>
<dbReference type="Gramene" id="TraesMAC5A03G02696290.1">
    <property type="protein sequence ID" value="TraesMAC5A03G02696290.1"/>
    <property type="gene ID" value="TraesMAC5A03G02696290"/>
</dbReference>
<evidence type="ECO:0000256" key="7">
    <source>
        <dbReference type="ARBA" id="ARBA00022801"/>
    </source>
</evidence>
<dbReference type="Gramene" id="TraesCS5A02G300300.1">
    <property type="protein sequence ID" value="TraesCS5A02G300300.1"/>
    <property type="gene ID" value="TraesCS5A02G300300"/>
</dbReference>
<dbReference type="Proteomes" id="UP000019116">
    <property type="component" value="Chromosome 5A"/>
</dbReference>
<keyword evidence="14" id="KW-1185">Reference proteome</keyword>
<feature type="active site" evidence="11">
    <location>
        <position position="85"/>
    </location>
</feature>
<dbReference type="Gramene" id="TraesCS5A03G0730400.1">
    <property type="protein sequence ID" value="TraesCS5A03G0730400.1.CDS"/>
    <property type="gene ID" value="TraesCS5A03G0730400"/>
</dbReference>
<feature type="domain" description="Peptidase S26" evidence="12">
    <location>
        <begin position="99"/>
        <end position="144"/>
    </location>
</feature>
<gene>
    <name evidence="13" type="primary">LOC123104402</name>
</gene>
<dbReference type="GO" id="GO:0004252">
    <property type="term" value="F:serine-type endopeptidase activity"/>
    <property type="evidence" value="ECO:0007669"/>
    <property type="project" value="InterPro"/>
</dbReference>
<dbReference type="PANTHER" id="PTHR46041">
    <property type="entry name" value="MITOCHONDRIAL INNER MEMBRANE PROTEASE SUBUNIT 2"/>
    <property type="match status" value="1"/>
</dbReference>
<dbReference type="InterPro" id="IPR019533">
    <property type="entry name" value="Peptidase_S26"/>
</dbReference>
<dbReference type="PaxDb" id="4565-Traes_5AL_B4C8694F7.1"/>
<evidence type="ECO:0000256" key="11">
    <source>
        <dbReference type="PIRSR" id="PIRSR600223-1"/>
    </source>
</evidence>
<dbReference type="Gramene" id="TraesCLE_scaffold_075472_01G000100.1">
    <property type="protein sequence ID" value="TraesCLE_scaffold_075472_01G000100.1"/>
    <property type="gene ID" value="TraesCLE_scaffold_075472_01G000100"/>
</dbReference>
<dbReference type="SMR" id="A0A3B6KMB0"/>
<feature type="domain" description="Peptidase S26" evidence="12">
    <location>
        <begin position="12"/>
        <end position="98"/>
    </location>
</feature>
<proteinExistence type="inferred from homology"/>
<dbReference type="Gramene" id="TraesSTA5A03G02689060.1">
    <property type="protein sequence ID" value="TraesSTA5A03G02689060.1"/>
    <property type="gene ID" value="TraesSTA5A03G02689060"/>
</dbReference>
<reference evidence="13" key="1">
    <citation type="submission" date="2018-08" db="EMBL/GenBank/DDBJ databases">
        <authorList>
            <person name="Rossello M."/>
        </authorList>
    </citation>
    <scope>NUCLEOTIDE SEQUENCE [LARGE SCALE GENOMIC DNA]</scope>
    <source>
        <strain evidence="13">cv. Chinese Spring</strain>
    </source>
</reference>
<evidence type="ECO:0000256" key="6">
    <source>
        <dbReference type="ARBA" id="ARBA00022792"/>
    </source>
</evidence>
<dbReference type="InterPro" id="IPR000223">
    <property type="entry name" value="Pept_S26A_signal_pept_1"/>
</dbReference>
<evidence type="ECO:0000313" key="14">
    <source>
        <dbReference type="Proteomes" id="UP000019116"/>
    </source>
</evidence>
<comment type="similarity">
    <text evidence="2">Belongs to the peptidase S26 family. IMP2 subfamily.</text>
</comment>
<dbReference type="GeneID" id="123104402"/>
<dbReference type="Gramene" id="TraesJAG5A03G02699520.1">
    <property type="protein sequence ID" value="TraesJAG5A03G02699520.1"/>
    <property type="gene ID" value="TraesJAG5A03G02699520"/>
</dbReference>
<dbReference type="Gramene" id="TraesPARA_EIv1.0_1558040.1">
    <property type="protein sequence ID" value="TraesPARA_EIv1.0_1558040.1.CDS"/>
    <property type="gene ID" value="TraesPARA_EIv1.0_1558040"/>
</dbReference>
<dbReference type="Gramene" id="TraesJUL5A03G02718380.1">
    <property type="protein sequence ID" value="TraesJUL5A03G02718380.1"/>
    <property type="gene ID" value="TraesJUL5A03G02718380"/>
</dbReference>
<evidence type="ECO:0000256" key="8">
    <source>
        <dbReference type="ARBA" id="ARBA00022989"/>
    </source>
</evidence>
<evidence type="ECO:0000256" key="10">
    <source>
        <dbReference type="ARBA" id="ARBA00023136"/>
    </source>
</evidence>
<dbReference type="InterPro" id="IPR036286">
    <property type="entry name" value="LexA/Signal_pep-like_sf"/>
</dbReference>
<dbReference type="OMA" id="YILWPPS"/>
<dbReference type="EnsemblPlants" id="TraesCS5A02G300300.1">
    <property type="protein sequence ID" value="TraesCS5A02G300300.1"/>
    <property type="gene ID" value="TraesCS5A02G300300"/>
</dbReference>
<keyword evidence="9" id="KW-0496">Mitochondrion</keyword>
<evidence type="ECO:0000256" key="9">
    <source>
        <dbReference type="ARBA" id="ARBA00023128"/>
    </source>
</evidence>
<dbReference type="FunFam" id="2.10.109.10:FF:000005">
    <property type="entry name" value="Mitochondrial inner membrane protease subunit"/>
    <property type="match status" value="1"/>
</dbReference>
<dbReference type="Pfam" id="PF10502">
    <property type="entry name" value="Peptidase_S26"/>
    <property type="match status" value="2"/>
</dbReference>
<evidence type="ECO:0000259" key="12">
    <source>
        <dbReference type="Pfam" id="PF10502"/>
    </source>
</evidence>